<dbReference type="Proteomes" id="UP000011777">
    <property type="component" value="Unassembled WGS sequence"/>
</dbReference>
<dbReference type="OrthoDB" id="4068385at2759"/>
<keyword evidence="3" id="KW-1185">Reference proteome</keyword>
<dbReference type="STRING" id="1245528.M3HKL0"/>
<organism evidence="2 3">
    <name type="scientific">Candida maltosa (strain Xu316)</name>
    <name type="common">Yeast</name>
    <dbReference type="NCBI Taxonomy" id="1245528"/>
    <lineage>
        <taxon>Eukaryota</taxon>
        <taxon>Fungi</taxon>
        <taxon>Dikarya</taxon>
        <taxon>Ascomycota</taxon>
        <taxon>Saccharomycotina</taxon>
        <taxon>Pichiomycetes</taxon>
        <taxon>Debaryomycetaceae</taxon>
        <taxon>Candida/Lodderomyces clade</taxon>
        <taxon>Candida</taxon>
    </lineage>
</organism>
<evidence type="ECO:0000313" key="2">
    <source>
        <dbReference type="EMBL" id="EMG47932.1"/>
    </source>
</evidence>
<dbReference type="AlphaFoldDB" id="M3HKL0"/>
<dbReference type="Pfam" id="PF10863">
    <property type="entry name" value="NOP19"/>
    <property type="match status" value="1"/>
</dbReference>
<comment type="caution">
    <text evidence="2">The sequence shown here is derived from an EMBL/GenBank/DDBJ whole genome shotgun (WGS) entry which is preliminary data.</text>
</comment>
<name>M3HKL0_CANMX</name>
<evidence type="ECO:0000256" key="1">
    <source>
        <dbReference type="SAM" id="MobiDB-lite"/>
    </source>
</evidence>
<accession>M3HKL0</accession>
<proteinExistence type="predicted"/>
<dbReference type="EMBL" id="AOGT01001328">
    <property type="protein sequence ID" value="EMG47932.1"/>
    <property type="molecule type" value="Genomic_DNA"/>
</dbReference>
<sequence>MSRRAEIKRKEEIQAKFQLSLSNINQQSLNWLLPAKKEGATEVKNDDDSFMNLQIIPQGSSLCSKGDFQKIGDFLNSKDISKSKKQLQSKPVNKPMMALMNKMRDSNRKNIQKNHKINKPNRVERKVVPQNNDDDDDSDEEVDSRSRNAKKGAGLSFGRPKK</sequence>
<dbReference type="InterPro" id="IPR022592">
    <property type="entry name" value="Nucleolar_19"/>
</dbReference>
<reference evidence="2 3" key="1">
    <citation type="submission" date="2013-02" db="EMBL/GenBank/DDBJ databases">
        <title>Genome sequence of Candida maltosa Xu316, a potential industrial strain for xylitol and ethanol production.</title>
        <authorList>
            <person name="Yu J."/>
            <person name="Wang Q."/>
            <person name="Geng X."/>
            <person name="Bao W."/>
            <person name="He P."/>
            <person name="Cai J."/>
        </authorList>
    </citation>
    <scope>NUCLEOTIDE SEQUENCE [LARGE SCALE GENOMIC DNA]</scope>
    <source>
        <strain evidence="3">Xu316</strain>
    </source>
</reference>
<protein>
    <submittedName>
        <fullName evidence="2">Uncharacterized protein</fullName>
    </submittedName>
</protein>
<evidence type="ECO:0000313" key="3">
    <source>
        <dbReference type="Proteomes" id="UP000011777"/>
    </source>
</evidence>
<dbReference type="HOGENOM" id="CLU_094334_2_0_1"/>
<gene>
    <name evidence="2" type="ORF">G210_1595</name>
</gene>
<feature type="compositionally biased region" description="Acidic residues" evidence="1">
    <location>
        <begin position="132"/>
        <end position="142"/>
    </location>
</feature>
<dbReference type="eggNOG" id="ENOG502S1GY">
    <property type="taxonomic scope" value="Eukaryota"/>
</dbReference>
<dbReference type="GO" id="GO:0030686">
    <property type="term" value="C:90S preribosome"/>
    <property type="evidence" value="ECO:0007669"/>
    <property type="project" value="InterPro"/>
</dbReference>
<dbReference type="GO" id="GO:0042274">
    <property type="term" value="P:ribosomal small subunit biogenesis"/>
    <property type="evidence" value="ECO:0007669"/>
    <property type="project" value="InterPro"/>
</dbReference>
<feature type="region of interest" description="Disordered" evidence="1">
    <location>
        <begin position="78"/>
        <end position="162"/>
    </location>
</feature>
<dbReference type="OMA" id="NNMYRIT"/>
<feature type="compositionally biased region" description="Basic residues" evidence="1">
    <location>
        <begin position="110"/>
        <end position="119"/>
    </location>
</feature>